<keyword evidence="8" id="KW-0067">ATP-binding</keyword>
<evidence type="ECO:0000259" key="17">
    <source>
        <dbReference type="PROSITE" id="PS50929"/>
    </source>
</evidence>
<dbReference type="GO" id="GO:0090374">
    <property type="term" value="P:oligopeptide export from mitochondrion"/>
    <property type="evidence" value="ECO:0007669"/>
    <property type="project" value="TreeGrafter"/>
</dbReference>
<dbReference type="GO" id="GO:0016887">
    <property type="term" value="F:ATP hydrolysis activity"/>
    <property type="evidence" value="ECO:0007669"/>
    <property type="project" value="InterPro"/>
</dbReference>
<protein>
    <recommendedName>
        <fullName evidence="3">ABC-type xenobiotic transporter</fullName>
        <ecNumber evidence="3">7.6.2.2</ecNumber>
    </recommendedName>
</protein>
<dbReference type="InterPro" id="IPR036640">
    <property type="entry name" value="ABC1_TM_sf"/>
</dbReference>
<dbReference type="CDD" id="cd18578">
    <property type="entry name" value="ABC_6TM_Pgp_ABCB1_D2_like"/>
    <property type="match status" value="1"/>
</dbReference>
<evidence type="ECO:0000256" key="7">
    <source>
        <dbReference type="ARBA" id="ARBA00022741"/>
    </source>
</evidence>
<sequence>MPKTNQVFDNAAFVGDDGVTPKPEEKNAKPENEDVPLKSYFQLFRFADTLDICLMFIGALGGILTGCCVPLNTLVFGDLTDAMVRRANNASHNGQTEEEVNKEFYDAVDQFAINNSTLGLILLVVTYISILSFNQAAQRQIFRIRILYMRSALRQNIGWYDLNNTGDFASRMAEDLNKLEDGFGEKVVLYLFFMSAFVGGVIMALVKGWQLALICLCSLPITSIVMIVVTMLATKFSKNELEAYGKAGAIAEEVLSSIRTVMAFSGQEKEIKRYEENLVEAKDNNIKRQFFNAVGFGFLFFFIYATYGVSFWYGINMVFDEDFNYLPGQMTTVFFSVMLGSMYFGMSAPYLEMFAAAKAAGGKIFSVIDRIPPIDSSSDAGLKPDKIQGEIEFRDVRFHYPSRPDVKILDGISLKIKKGQTVALVGSSGCGKSTCVQLIQRFYDPCQGQVLLDDLDVKYMNLKFLRKQIGVVGQEPVLFATTIANNIRYSNETATMEEIIEAAKMANAHDFITKLPDGYNTLVGERGAQLSGGQKQRVAIARALVKNPCILLLDEATSALDTASEAKVQAALDNASQGRTTIIVAHRLSTIRQADKIIVLSSGKVVEEGNHDELMKLGGEYYQLVTTQAGALEESENQENEERMAGYHRQGSVISAKSDTSSTVGESVVFNKQESSEEDEDNGKNSPLIEIIKLNSPEWVYITLGTIASLASGFCPPIFSVVFGDIMGVLQLPADEALEKTKTYCFYFLAIGIVMGIATFTHIWAYGVAGEILTMRSRALTFAAMIKQEAAWFDLKSNAVGSLCTRLSYDASNIQGATGQRIGTIIQSLGTLVLAVVLSMIFQWQIGLVSLAFTPFLIGSVYFSMKMTIGSTFGSQKVLEKSSKIAIEAVSNIRTVASLGREDAFYKEYVEELTPANKIILRNNHVRGATMGLARSAVYFAYAVCMYYGARLIVNNGVPYEEVYKVTQALLMGSFSVANAFAFAPNFQKGVAAATKMFRLLNRVPRVRDLVDEDGGQFWGAKGNVGISDVEFRYPSRPESRVLRGLSLQIAEGKNVALVGHSGCGKSTLIQLLERFYDPDKGELNIDQRTLRSLKMNTLRNQLGIVSQEPVLFDRTIAENIAYGDNTREVPMDEIISAAEQANIHTFITSLPLGYQTRLGEKGTQLSGGQKQRIAIARALIRKPKVLLLDEATSALDTQSEKIVQEALDKASCGRTCITIAHRLSTIQDADLIVVIHQGKITEMGTHSELLEKRGLYRQLYLLQSGIR</sequence>
<dbReference type="InterPro" id="IPR027417">
    <property type="entry name" value="P-loop_NTPase"/>
</dbReference>
<feature type="domain" description="ABC transporter" evidence="16">
    <location>
        <begin position="391"/>
        <end position="627"/>
    </location>
</feature>
<evidence type="ECO:0000256" key="6">
    <source>
        <dbReference type="ARBA" id="ARBA00022737"/>
    </source>
</evidence>
<feature type="transmembrane region" description="Helical" evidence="15">
    <location>
        <begin position="937"/>
        <end position="954"/>
    </location>
</feature>
<dbReference type="InterPro" id="IPR017871">
    <property type="entry name" value="ABC_transporter-like_CS"/>
</dbReference>
<dbReference type="Gene3D" id="3.40.50.300">
    <property type="entry name" value="P-loop containing nucleotide triphosphate hydrolases"/>
    <property type="match status" value="2"/>
</dbReference>
<feature type="transmembrane region" description="Helical" evidence="15">
    <location>
        <begin position="333"/>
        <end position="351"/>
    </location>
</feature>
<dbReference type="EC" id="7.6.2.2" evidence="3"/>
<evidence type="ECO:0000256" key="14">
    <source>
        <dbReference type="SAM" id="MobiDB-lite"/>
    </source>
</evidence>
<dbReference type="SUPFAM" id="SSF52540">
    <property type="entry name" value="P-loop containing nucleoside triphosphate hydrolases"/>
    <property type="match status" value="2"/>
</dbReference>
<dbReference type="InterPro" id="IPR003439">
    <property type="entry name" value="ABC_transporter-like_ATP-bd"/>
</dbReference>
<comment type="subcellular location">
    <subcellularLocation>
        <location evidence="1">Membrane</location>
        <topology evidence="1">Multi-pass membrane protein</topology>
    </subcellularLocation>
</comment>
<dbReference type="PANTHER" id="PTHR43394:SF27">
    <property type="entry name" value="ATP-DEPENDENT TRANSLOCASE ABCB1-LIKE"/>
    <property type="match status" value="1"/>
</dbReference>
<evidence type="ECO:0000256" key="13">
    <source>
        <dbReference type="ARBA" id="ARBA00034018"/>
    </source>
</evidence>
<dbReference type="SMART" id="SM00382">
    <property type="entry name" value="AAA"/>
    <property type="match status" value="2"/>
</dbReference>
<feature type="region of interest" description="Disordered" evidence="14">
    <location>
        <begin position="1"/>
        <end position="31"/>
    </location>
</feature>
<evidence type="ECO:0000256" key="2">
    <source>
        <dbReference type="ARBA" id="ARBA00007577"/>
    </source>
</evidence>
<evidence type="ECO:0000256" key="15">
    <source>
        <dbReference type="SAM" id="Phobius"/>
    </source>
</evidence>
<dbReference type="FunFam" id="1.20.1560.10:FF:000018">
    <property type="entry name" value="ATP-binding cassette subfamily B member 11"/>
    <property type="match status" value="1"/>
</dbReference>
<dbReference type="GO" id="GO:0005524">
    <property type="term" value="F:ATP binding"/>
    <property type="evidence" value="ECO:0007669"/>
    <property type="project" value="UniProtKB-KW"/>
</dbReference>
<keyword evidence="10 15" id="KW-1133">Transmembrane helix</keyword>
<keyword evidence="12" id="KW-0325">Glycoprotein</keyword>
<reference evidence="18" key="1">
    <citation type="journal article" date="2024" name="Gigascience">
        <title>Chromosome-level genome of the poultry shaft louse Menopon gallinae provides insight into the host-switching and adaptive evolution of parasitic lice.</title>
        <authorList>
            <person name="Xu Y."/>
            <person name="Ma L."/>
            <person name="Liu S."/>
            <person name="Liang Y."/>
            <person name="Liu Q."/>
            <person name="He Z."/>
            <person name="Tian L."/>
            <person name="Duan Y."/>
            <person name="Cai W."/>
            <person name="Li H."/>
            <person name="Song F."/>
        </authorList>
    </citation>
    <scope>NUCLEOTIDE SEQUENCE</scope>
    <source>
        <strain evidence="18">Cailab_2023a</strain>
    </source>
</reference>
<dbReference type="GO" id="GO:0015421">
    <property type="term" value="F:ABC-type oligopeptide transporter activity"/>
    <property type="evidence" value="ECO:0007669"/>
    <property type="project" value="TreeGrafter"/>
</dbReference>
<keyword evidence="5 15" id="KW-0812">Transmembrane</keyword>
<dbReference type="InterPro" id="IPR003593">
    <property type="entry name" value="AAA+_ATPase"/>
</dbReference>
<comment type="catalytic activity">
    <reaction evidence="13">
        <text>ATP + H2O + xenobioticSide 1 = ADP + phosphate + xenobioticSide 2.</text>
        <dbReference type="EC" id="7.6.2.2"/>
    </reaction>
</comment>
<feature type="transmembrane region" description="Helical" evidence="15">
    <location>
        <begin position="848"/>
        <end position="865"/>
    </location>
</feature>
<evidence type="ECO:0000256" key="8">
    <source>
        <dbReference type="ARBA" id="ARBA00022840"/>
    </source>
</evidence>
<name>A0AAW2HFE4_9NEOP</name>
<evidence type="ECO:0000256" key="12">
    <source>
        <dbReference type="ARBA" id="ARBA00023180"/>
    </source>
</evidence>
<dbReference type="CDD" id="cd18577">
    <property type="entry name" value="ABC_6TM_Pgp_ABCB1_D1_like"/>
    <property type="match status" value="1"/>
</dbReference>
<dbReference type="Pfam" id="PF00005">
    <property type="entry name" value="ABC_tran"/>
    <property type="match status" value="2"/>
</dbReference>
<dbReference type="Pfam" id="PF00664">
    <property type="entry name" value="ABC_membrane"/>
    <property type="match status" value="2"/>
</dbReference>
<organism evidence="18">
    <name type="scientific">Menopon gallinae</name>
    <name type="common">poultry shaft louse</name>
    <dbReference type="NCBI Taxonomy" id="328185"/>
    <lineage>
        <taxon>Eukaryota</taxon>
        <taxon>Metazoa</taxon>
        <taxon>Ecdysozoa</taxon>
        <taxon>Arthropoda</taxon>
        <taxon>Hexapoda</taxon>
        <taxon>Insecta</taxon>
        <taxon>Pterygota</taxon>
        <taxon>Neoptera</taxon>
        <taxon>Paraneoptera</taxon>
        <taxon>Psocodea</taxon>
        <taxon>Troctomorpha</taxon>
        <taxon>Phthiraptera</taxon>
        <taxon>Amblycera</taxon>
        <taxon>Menoponidae</taxon>
        <taxon>Menopon</taxon>
    </lineage>
</organism>
<accession>A0AAW2HFE4</accession>
<evidence type="ECO:0000256" key="4">
    <source>
        <dbReference type="ARBA" id="ARBA00022448"/>
    </source>
</evidence>
<feature type="transmembrane region" description="Helical" evidence="15">
    <location>
        <begin position="211"/>
        <end position="233"/>
    </location>
</feature>
<comment type="similarity">
    <text evidence="2">Belongs to the ABC transporter superfamily. ABCB family. Multidrug resistance exporter (TC 3.A.1.201) subfamily.</text>
</comment>
<feature type="domain" description="ABC transmembrane type-1" evidence="17">
    <location>
        <begin position="56"/>
        <end position="356"/>
    </location>
</feature>
<feature type="transmembrane region" description="Helical" evidence="15">
    <location>
        <begin position="290"/>
        <end position="313"/>
    </location>
</feature>
<evidence type="ECO:0000313" key="18">
    <source>
        <dbReference type="EMBL" id="KAL0268520.1"/>
    </source>
</evidence>
<comment type="caution">
    <text evidence="18">The sequence shown here is derived from an EMBL/GenBank/DDBJ whole genome shotgun (WGS) entry which is preliminary data.</text>
</comment>
<keyword evidence="6" id="KW-0677">Repeat</keyword>
<dbReference type="InterPro" id="IPR011527">
    <property type="entry name" value="ABC1_TM_dom"/>
</dbReference>
<keyword evidence="7" id="KW-0547">Nucleotide-binding</keyword>
<dbReference type="SUPFAM" id="SSF90123">
    <property type="entry name" value="ABC transporter transmembrane region"/>
    <property type="match status" value="2"/>
</dbReference>
<feature type="transmembrane region" description="Helical" evidence="15">
    <location>
        <begin position="744"/>
        <end position="769"/>
    </location>
</feature>
<feature type="transmembrane region" description="Helical" evidence="15">
    <location>
        <begin position="52"/>
        <end position="76"/>
    </location>
</feature>
<dbReference type="CDD" id="cd03249">
    <property type="entry name" value="ABC_MTABC3_MDL1_MDL2"/>
    <property type="match status" value="2"/>
</dbReference>
<dbReference type="InterPro" id="IPR039421">
    <property type="entry name" value="Type_1_exporter"/>
</dbReference>
<dbReference type="GO" id="GO:0017085">
    <property type="term" value="P:response to insecticide"/>
    <property type="evidence" value="ECO:0007669"/>
    <property type="project" value="UniProtKB-ARBA"/>
</dbReference>
<feature type="transmembrane region" description="Helical" evidence="15">
    <location>
        <begin position="111"/>
        <end position="133"/>
    </location>
</feature>
<dbReference type="AlphaFoldDB" id="A0AAW2HFE4"/>
<dbReference type="GO" id="GO:0008559">
    <property type="term" value="F:ABC-type xenobiotic transporter activity"/>
    <property type="evidence" value="ECO:0007669"/>
    <property type="project" value="UniProtKB-EC"/>
</dbReference>
<feature type="transmembrane region" description="Helical" evidence="15">
    <location>
        <begin position="966"/>
        <end position="987"/>
    </location>
</feature>
<evidence type="ECO:0000256" key="11">
    <source>
        <dbReference type="ARBA" id="ARBA00023136"/>
    </source>
</evidence>
<proteinExistence type="inferred from homology"/>
<evidence type="ECO:0000256" key="10">
    <source>
        <dbReference type="ARBA" id="ARBA00022989"/>
    </source>
</evidence>
<evidence type="ECO:0000256" key="1">
    <source>
        <dbReference type="ARBA" id="ARBA00004141"/>
    </source>
</evidence>
<feature type="domain" description="ABC transporter" evidence="16">
    <location>
        <begin position="1025"/>
        <end position="1263"/>
    </location>
</feature>
<feature type="transmembrane region" description="Helical" evidence="15">
    <location>
        <begin position="187"/>
        <end position="205"/>
    </location>
</feature>
<dbReference type="PROSITE" id="PS50893">
    <property type="entry name" value="ABC_TRANSPORTER_2"/>
    <property type="match status" value="2"/>
</dbReference>
<dbReference type="GO" id="GO:0005743">
    <property type="term" value="C:mitochondrial inner membrane"/>
    <property type="evidence" value="ECO:0007669"/>
    <property type="project" value="TreeGrafter"/>
</dbReference>
<dbReference type="PROSITE" id="PS00211">
    <property type="entry name" value="ABC_TRANSPORTER_1"/>
    <property type="match status" value="2"/>
</dbReference>
<dbReference type="PANTHER" id="PTHR43394">
    <property type="entry name" value="ATP-DEPENDENT PERMEASE MDL1, MITOCHONDRIAL"/>
    <property type="match status" value="1"/>
</dbReference>
<dbReference type="GO" id="GO:0097254">
    <property type="term" value="P:renal tubular secretion"/>
    <property type="evidence" value="ECO:0007669"/>
    <property type="project" value="UniProtKB-ARBA"/>
</dbReference>
<dbReference type="FunFam" id="3.40.50.300:FF:000479">
    <property type="entry name" value="Multidrug resistance protein 1A"/>
    <property type="match status" value="1"/>
</dbReference>
<keyword evidence="4" id="KW-0813">Transport</keyword>
<evidence type="ECO:0000259" key="16">
    <source>
        <dbReference type="PROSITE" id="PS50893"/>
    </source>
</evidence>
<dbReference type="PROSITE" id="PS50929">
    <property type="entry name" value="ABC_TM1F"/>
    <property type="match status" value="2"/>
</dbReference>
<keyword evidence="11 15" id="KW-0472">Membrane</keyword>
<dbReference type="EMBL" id="JARGDH010000005">
    <property type="protein sequence ID" value="KAL0268520.1"/>
    <property type="molecule type" value="Genomic_DNA"/>
</dbReference>
<dbReference type="FunFam" id="1.20.1560.10:FF:000009">
    <property type="entry name" value="ABC transporter B family member 1"/>
    <property type="match status" value="1"/>
</dbReference>
<keyword evidence="9" id="KW-1278">Translocase</keyword>
<evidence type="ECO:0000256" key="5">
    <source>
        <dbReference type="ARBA" id="ARBA00022692"/>
    </source>
</evidence>
<feature type="compositionally biased region" description="Basic and acidic residues" evidence="14">
    <location>
        <begin position="22"/>
        <end position="31"/>
    </location>
</feature>
<dbReference type="FunFam" id="3.40.50.300:FF:000205">
    <property type="entry name" value="ABC transporter B family member 4"/>
    <property type="match status" value="1"/>
</dbReference>
<feature type="domain" description="ABC transmembrane type-1" evidence="17">
    <location>
        <begin position="704"/>
        <end position="989"/>
    </location>
</feature>
<dbReference type="Gene3D" id="1.20.1560.10">
    <property type="entry name" value="ABC transporter type 1, transmembrane domain"/>
    <property type="match status" value="1"/>
</dbReference>
<evidence type="ECO:0000256" key="3">
    <source>
        <dbReference type="ARBA" id="ARBA00012191"/>
    </source>
</evidence>
<gene>
    <name evidence="18" type="ORF">PYX00_010434</name>
</gene>
<evidence type="ECO:0000256" key="9">
    <source>
        <dbReference type="ARBA" id="ARBA00022967"/>
    </source>
</evidence>